<dbReference type="EMBL" id="CP003257">
    <property type="protein sequence ID" value="AEX84705.1"/>
    <property type="molecule type" value="Genomic_DNA"/>
</dbReference>
<proteinExistence type="predicted"/>
<dbReference type="STRING" id="443254.Marpi_0253"/>
<dbReference type="InterPro" id="IPR005268">
    <property type="entry name" value="CHP00725"/>
</dbReference>
<sequence length="174" mass="19293">MLKIGVIGYSGELTEEKIKNLSEITFEIGKMIAKNGWILYSGGRNGIMEIVSKGAKESNGVTVGILPWEIDGNQYIDYHIKTGLDFSMRSFVLVKSVDVIISIGGEIGTAIELLGAYANGKPIILMNNTGGWTDRIKKCLIENTYLDNRKTAKVYSVNTIEELEKLLKKMEVEK</sequence>
<dbReference type="HOGENOM" id="CLU_107614_0_0_0"/>
<dbReference type="InterPro" id="IPR041164">
    <property type="entry name" value="LDcluster4"/>
</dbReference>
<dbReference type="Gene3D" id="3.40.50.450">
    <property type="match status" value="1"/>
</dbReference>
<name>H2J3X7_MARPK</name>
<reference evidence="2" key="2">
    <citation type="submission" date="2012-01" db="EMBL/GenBank/DDBJ databases">
        <title>Complete sequence of chromosome of Marinitoga piezophila KA3.</title>
        <authorList>
            <person name="Lucas S."/>
            <person name="Han J."/>
            <person name="Lapidus A."/>
            <person name="Cheng J.-F."/>
            <person name="Goodwin L."/>
            <person name="Pitluck S."/>
            <person name="Peters L."/>
            <person name="Mikhailova N."/>
            <person name="Teshima H."/>
            <person name="Detter J.C."/>
            <person name="Han C."/>
            <person name="Tapia R."/>
            <person name="Land M."/>
            <person name="Hauser L."/>
            <person name="Kyrpides N."/>
            <person name="Ivanova N."/>
            <person name="Pagani I."/>
            <person name="Jebbar M."/>
            <person name="Vannier P."/>
            <person name="Oger P."/>
            <person name="Cario A."/>
            <person name="Bartlett D."/>
            <person name="Noll K.M."/>
            <person name="Woyke T."/>
        </authorList>
    </citation>
    <scope>NUCLEOTIDE SEQUENCE [LARGE SCALE GENOMIC DNA]</scope>
    <source>
        <strain evidence="2">DSM 14283 / JCM 11233 / KA3</strain>
    </source>
</reference>
<organism evidence="1 2">
    <name type="scientific">Marinitoga piezophila (strain DSM 14283 / JCM 11233 / KA3)</name>
    <dbReference type="NCBI Taxonomy" id="443254"/>
    <lineage>
        <taxon>Bacteria</taxon>
        <taxon>Thermotogati</taxon>
        <taxon>Thermotogota</taxon>
        <taxon>Thermotogae</taxon>
        <taxon>Petrotogales</taxon>
        <taxon>Petrotogaceae</taxon>
        <taxon>Marinitoga</taxon>
    </lineage>
</organism>
<evidence type="ECO:0000313" key="1">
    <source>
        <dbReference type="EMBL" id="AEX84705.1"/>
    </source>
</evidence>
<dbReference type="Pfam" id="PF18306">
    <property type="entry name" value="LDcluster4"/>
    <property type="match status" value="1"/>
</dbReference>
<dbReference type="GO" id="GO:0005829">
    <property type="term" value="C:cytosol"/>
    <property type="evidence" value="ECO:0007669"/>
    <property type="project" value="TreeGrafter"/>
</dbReference>
<dbReference type="InterPro" id="IPR052341">
    <property type="entry name" value="LOG_family_nucleotidases"/>
</dbReference>
<reference evidence="1 2" key="1">
    <citation type="journal article" date="2012" name="J. Bacteriol.">
        <title>Complete Genome Sequence of the Thermophilic, Piezophilic, Heterotrophic Bacterium Marinitoga piezophila KA3.</title>
        <authorList>
            <person name="Lucas S."/>
            <person name="Han J."/>
            <person name="Lapidus A."/>
            <person name="Cheng J.F."/>
            <person name="Goodwin L.A."/>
            <person name="Pitluck S."/>
            <person name="Peters L."/>
            <person name="Mikhailova N."/>
            <person name="Teshima H."/>
            <person name="Detter J.C."/>
            <person name="Han C."/>
            <person name="Tapia R."/>
            <person name="Land M."/>
            <person name="Hauser L."/>
            <person name="Kyrpides N.C."/>
            <person name="Ivanova N."/>
            <person name="Pagani I."/>
            <person name="Vannier P."/>
            <person name="Oger P."/>
            <person name="Bartlett D.H."/>
            <person name="Noll K.M."/>
            <person name="Woyke T."/>
            <person name="Jebbar M."/>
        </authorList>
    </citation>
    <scope>NUCLEOTIDE SEQUENCE [LARGE SCALE GENOMIC DNA]</scope>
    <source>
        <strain evidence="2">DSM 14283 / JCM 11233 / KA3</strain>
    </source>
</reference>
<dbReference type="KEGG" id="mpz:Marpi_0253"/>
<dbReference type="PANTHER" id="PTHR43393:SF3">
    <property type="entry name" value="LYSINE DECARBOXYLASE-LIKE PROTEIN"/>
    <property type="match status" value="1"/>
</dbReference>
<dbReference type="eggNOG" id="COG1611">
    <property type="taxonomic scope" value="Bacteria"/>
</dbReference>
<evidence type="ECO:0000313" key="2">
    <source>
        <dbReference type="Proteomes" id="UP000007161"/>
    </source>
</evidence>
<dbReference type="AlphaFoldDB" id="H2J3X7"/>
<protein>
    <submittedName>
        <fullName evidence="1">TIGR00725 family protein</fullName>
    </submittedName>
</protein>
<accession>H2J3X7</accession>
<dbReference type="PANTHER" id="PTHR43393">
    <property type="entry name" value="CYTOKININ RIBOSIDE 5'-MONOPHOSPHATE PHOSPHORIBOHYDROLASE"/>
    <property type="match status" value="1"/>
</dbReference>
<dbReference type="OrthoDB" id="9794907at2"/>
<gene>
    <name evidence="1" type="ordered locus">Marpi_0253</name>
</gene>
<dbReference type="SUPFAM" id="SSF102405">
    <property type="entry name" value="MCP/YpsA-like"/>
    <property type="match status" value="1"/>
</dbReference>
<dbReference type="Proteomes" id="UP000007161">
    <property type="component" value="Chromosome"/>
</dbReference>
<dbReference type="NCBIfam" id="TIGR00725">
    <property type="entry name" value="TIGR00725 family protein"/>
    <property type="match status" value="1"/>
</dbReference>
<keyword evidence="2" id="KW-1185">Reference proteome</keyword>
<dbReference type="RefSeq" id="WP_014295777.1">
    <property type="nucleotide sequence ID" value="NC_016751.1"/>
</dbReference>